<dbReference type="PANTHER" id="PTHR42807">
    <property type="entry name" value="GLUTARYL-COA DEHYDROGENASE, MITOCHONDRIAL"/>
    <property type="match status" value="1"/>
</dbReference>
<dbReference type="InterPro" id="IPR009100">
    <property type="entry name" value="AcylCoA_DH/oxidase_NM_dom_sf"/>
</dbReference>
<reference evidence="17 18" key="2">
    <citation type="submission" date="2018-10" db="EMBL/GenBank/DDBJ databases">
        <authorList>
            <consortium name="Pathogen Informatics"/>
        </authorList>
    </citation>
    <scope>NUCLEOTIDE SEQUENCE [LARGE SCALE GENOMIC DNA]</scope>
</reference>
<keyword evidence="7 13" id="KW-0560">Oxidoreductase</keyword>
<dbReference type="InterPro" id="IPR013786">
    <property type="entry name" value="AcylCoA_DH/ox_N"/>
</dbReference>
<keyword evidence="6" id="KW-0809">Transit peptide</keyword>
<dbReference type="Pfam" id="PF02770">
    <property type="entry name" value="Acyl-CoA_dh_M"/>
    <property type="match status" value="1"/>
</dbReference>
<evidence type="ECO:0000313" key="17">
    <source>
        <dbReference type="EMBL" id="VDD91728.1"/>
    </source>
</evidence>
<evidence type="ECO:0000256" key="4">
    <source>
        <dbReference type="ARBA" id="ARBA00022630"/>
    </source>
</evidence>
<evidence type="ECO:0000256" key="2">
    <source>
        <dbReference type="ARBA" id="ARBA00004305"/>
    </source>
</evidence>
<dbReference type="GO" id="GO:0004361">
    <property type="term" value="F:glutaryl-CoA dehydrogenase activity"/>
    <property type="evidence" value="ECO:0007669"/>
    <property type="project" value="UniProtKB-EC"/>
</dbReference>
<dbReference type="GO" id="GO:0033539">
    <property type="term" value="P:fatty acid beta-oxidation using acyl-CoA dehydrogenase"/>
    <property type="evidence" value="ECO:0007669"/>
    <property type="project" value="TreeGrafter"/>
</dbReference>
<evidence type="ECO:0000256" key="8">
    <source>
        <dbReference type="ARBA" id="ARBA00023128"/>
    </source>
</evidence>
<comment type="pathway">
    <text evidence="9">Amino-acid metabolism; lysine degradation.</text>
</comment>
<evidence type="ECO:0000256" key="6">
    <source>
        <dbReference type="ARBA" id="ARBA00022946"/>
    </source>
</evidence>
<dbReference type="InterPro" id="IPR009075">
    <property type="entry name" value="AcylCo_DH/oxidase_C"/>
</dbReference>
<dbReference type="Pfam" id="PF00441">
    <property type="entry name" value="Acyl-CoA_dh_1"/>
    <property type="match status" value="1"/>
</dbReference>
<dbReference type="InterPro" id="IPR006091">
    <property type="entry name" value="Acyl-CoA_Oxase/DH_mid-dom"/>
</dbReference>
<evidence type="ECO:0000259" key="16">
    <source>
        <dbReference type="Pfam" id="PF02771"/>
    </source>
</evidence>
<dbReference type="FunFam" id="1.20.140.10:FF:000006">
    <property type="entry name" value="Glutaryl-CoA dehydrogenase, mitochondrial"/>
    <property type="match status" value="1"/>
</dbReference>
<dbReference type="EC" id="1.3.8.6" evidence="11"/>
<dbReference type="GO" id="GO:0050660">
    <property type="term" value="F:flavin adenine dinucleotide binding"/>
    <property type="evidence" value="ECO:0007669"/>
    <property type="project" value="InterPro"/>
</dbReference>
<comment type="pathway">
    <text evidence="10">Amino-acid metabolism; tryptophan metabolism.</text>
</comment>
<dbReference type="GO" id="GO:0000062">
    <property type="term" value="F:fatty-acyl-CoA binding"/>
    <property type="evidence" value="ECO:0007669"/>
    <property type="project" value="TreeGrafter"/>
</dbReference>
<evidence type="ECO:0000256" key="9">
    <source>
        <dbReference type="ARBA" id="ARBA00037899"/>
    </source>
</evidence>
<dbReference type="InterPro" id="IPR046373">
    <property type="entry name" value="Acyl-CoA_Oxase/DH_mid-dom_sf"/>
</dbReference>
<comment type="cofactor">
    <cofactor evidence="1 13">
        <name>FAD</name>
        <dbReference type="ChEBI" id="CHEBI:57692"/>
    </cofactor>
</comment>
<dbReference type="PANTHER" id="PTHR42807:SF1">
    <property type="entry name" value="GLUTARYL-COA DEHYDROGENASE, MITOCHONDRIAL"/>
    <property type="match status" value="1"/>
</dbReference>
<name>A0A0N4V952_ENTVE</name>
<reference evidence="19" key="1">
    <citation type="submission" date="2017-02" db="UniProtKB">
        <authorList>
            <consortium name="WormBaseParasite"/>
        </authorList>
    </citation>
    <scope>IDENTIFICATION</scope>
</reference>
<dbReference type="SUPFAM" id="SSF56645">
    <property type="entry name" value="Acyl-CoA dehydrogenase NM domain-like"/>
    <property type="match status" value="1"/>
</dbReference>
<organism evidence="19">
    <name type="scientific">Enterobius vermicularis</name>
    <name type="common">Human pinworm</name>
    <dbReference type="NCBI Taxonomy" id="51028"/>
    <lineage>
        <taxon>Eukaryota</taxon>
        <taxon>Metazoa</taxon>
        <taxon>Ecdysozoa</taxon>
        <taxon>Nematoda</taxon>
        <taxon>Chromadorea</taxon>
        <taxon>Rhabditida</taxon>
        <taxon>Spirurina</taxon>
        <taxon>Oxyuridomorpha</taxon>
        <taxon>Oxyuroidea</taxon>
        <taxon>Oxyuridae</taxon>
        <taxon>Enterobius</taxon>
    </lineage>
</organism>
<dbReference type="FunFam" id="2.40.110.10:FF:000008">
    <property type="entry name" value="Glutaryl-CoA dehydrogenase, mitochondrial"/>
    <property type="match status" value="1"/>
</dbReference>
<feature type="domain" description="Acyl-CoA oxidase/dehydrogenase middle" evidence="15">
    <location>
        <begin position="155"/>
        <end position="250"/>
    </location>
</feature>
<dbReference type="SUPFAM" id="SSF47203">
    <property type="entry name" value="Acyl-CoA dehydrogenase C-terminal domain-like"/>
    <property type="match status" value="1"/>
</dbReference>
<keyword evidence="18" id="KW-1185">Reference proteome</keyword>
<keyword evidence="8" id="KW-0496">Mitochondrion</keyword>
<dbReference type="PROSITE" id="PS00073">
    <property type="entry name" value="ACYL_COA_DH_2"/>
    <property type="match status" value="1"/>
</dbReference>
<comment type="subcellular location">
    <subcellularLocation>
        <location evidence="2">Mitochondrion matrix</location>
    </subcellularLocation>
</comment>
<dbReference type="CDD" id="cd01151">
    <property type="entry name" value="GCD"/>
    <property type="match status" value="1"/>
</dbReference>
<dbReference type="InterPro" id="IPR052033">
    <property type="entry name" value="Glutaryl-CoA_DH_mitochondrial"/>
</dbReference>
<evidence type="ECO:0000256" key="10">
    <source>
        <dbReference type="ARBA" id="ARBA00037927"/>
    </source>
</evidence>
<dbReference type="GO" id="GO:0005743">
    <property type="term" value="C:mitochondrial inner membrane"/>
    <property type="evidence" value="ECO:0007669"/>
    <property type="project" value="TreeGrafter"/>
</dbReference>
<dbReference type="WBParaSite" id="EVEC_0000695401-mRNA-1">
    <property type="protein sequence ID" value="EVEC_0000695401-mRNA-1"/>
    <property type="gene ID" value="EVEC_0000695401"/>
</dbReference>
<evidence type="ECO:0000256" key="11">
    <source>
        <dbReference type="ARBA" id="ARBA00039033"/>
    </source>
</evidence>
<dbReference type="InterPro" id="IPR036250">
    <property type="entry name" value="AcylCo_DH-like_C"/>
</dbReference>
<dbReference type="AlphaFoldDB" id="A0A0N4V952"/>
<evidence type="ECO:0000256" key="3">
    <source>
        <dbReference type="ARBA" id="ARBA00009347"/>
    </source>
</evidence>
<dbReference type="Pfam" id="PF02771">
    <property type="entry name" value="Acyl-CoA_dh_N"/>
    <property type="match status" value="1"/>
</dbReference>
<evidence type="ECO:0000256" key="5">
    <source>
        <dbReference type="ARBA" id="ARBA00022827"/>
    </source>
</evidence>
<dbReference type="GO" id="GO:0005759">
    <property type="term" value="C:mitochondrial matrix"/>
    <property type="evidence" value="ECO:0007669"/>
    <property type="project" value="UniProtKB-SubCell"/>
</dbReference>
<evidence type="ECO:0000256" key="13">
    <source>
        <dbReference type="RuleBase" id="RU362125"/>
    </source>
</evidence>
<keyword evidence="4 13" id="KW-0285">Flavoprotein</keyword>
<dbReference type="InterPro" id="IPR006089">
    <property type="entry name" value="Acyl-CoA_DH_CS"/>
</dbReference>
<dbReference type="EMBL" id="UXUI01008527">
    <property type="protein sequence ID" value="VDD91728.1"/>
    <property type="molecule type" value="Genomic_DNA"/>
</dbReference>
<evidence type="ECO:0000256" key="12">
    <source>
        <dbReference type="ARBA" id="ARBA00049493"/>
    </source>
</evidence>
<accession>A0A0N4V952</accession>
<protein>
    <recommendedName>
        <fullName evidence="11">glutaryl-CoA dehydrogenase (ETF)</fullName>
        <ecNumber evidence="11">1.3.8.6</ecNumber>
    </recommendedName>
</protein>
<evidence type="ECO:0000259" key="14">
    <source>
        <dbReference type="Pfam" id="PF00441"/>
    </source>
</evidence>
<dbReference type="STRING" id="51028.A0A0N4V952"/>
<dbReference type="OrthoDB" id="435240at2759"/>
<gene>
    <name evidence="17" type="ORF">EVEC_LOCUS6479</name>
</gene>
<feature type="domain" description="Acyl-CoA dehydrogenase/oxidase C-terminal" evidence="14">
    <location>
        <begin position="269"/>
        <end position="409"/>
    </location>
</feature>
<keyword evidence="5 13" id="KW-0274">FAD</keyword>
<evidence type="ECO:0000313" key="18">
    <source>
        <dbReference type="Proteomes" id="UP000274131"/>
    </source>
</evidence>
<evidence type="ECO:0000256" key="1">
    <source>
        <dbReference type="ARBA" id="ARBA00001974"/>
    </source>
</evidence>
<dbReference type="GO" id="GO:0046949">
    <property type="term" value="P:fatty-acyl-CoA biosynthetic process"/>
    <property type="evidence" value="ECO:0007669"/>
    <property type="project" value="TreeGrafter"/>
</dbReference>
<evidence type="ECO:0000259" key="15">
    <source>
        <dbReference type="Pfam" id="PF02770"/>
    </source>
</evidence>
<feature type="domain" description="Acyl-CoA dehydrogenase/oxidase N-terminal" evidence="16">
    <location>
        <begin position="40"/>
        <end position="151"/>
    </location>
</feature>
<dbReference type="Gene3D" id="1.20.140.10">
    <property type="entry name" value="Butyryl-CoA Dehydrogenase, subunit A, domain 3"/>
    <property type="match status" value="1"/>
</dbReference>
<sequence>MPMFFNYFRFLGKISLSNFPYLEASSLNWQDAFDLRSQLTEEECTLMDSTREYCKDKLLPRVTQAFRTEEFDPTVIPEMGQMGLLGAPYQGYGCAGTSFVGYGLIAREIERIDSGYRSAFSVQTSLVISPIYRFGTEEQKEKYIPKLAAGEKIGCFGLTEPNHGSDPAGMETKAKWDSIKKAYFLSGTKSWISNSPVADIFIVWARSERHNNDVMGFILEKGMPRLTAPKIEGKLSLRTSITGQIAMDEVEVPEENILPKIKGLAGPFDCLNNARLGIAWGVLGSAEECFHISRQYALDRPQFGRPLAKNQLIQLKFADMLTEITLGLQACLRVTRLKDAKKVVPEQISLIKRNNCMKALDISRKARDILGGNGIVDEYHVMRHLVNLETVNTYEGTHDIHALILGRSITGLQAFKA</sequence>
<proteinExistence type="inferred from homology"/>
<comment type="catalytic activity">
    <reaction evidence="12">
        <text>glutaryl-CoA + oxidized [electron-transfer flavoprotein] + 2 H(+) = (2E)-butenoyl-CoA + reduced [electron-transfer flavoprotein] + CO2</text>
        <dbReference type="Rhea" id="RHEA:13389"/>
        <dbReference type="Rhea" id="RHEA-COMP:10685"/>
        <dbReference type="Rhea" id="RHEA-COMP:10686"/>
        <dbReference type="ChEBI" id="CHEBI:15378"/>
        <dbReference type="ChEBI" id="CHEBI:16526"/>
        <dbReference type="ChEBI" id="CHEBI:57332"/>
        <dbReference type="ChEBI" id="CHEBI:57378"/>
        <dbReference type="ChEBI" id="CHEBI:57692"/>
        <dbReference type="ChEBI" id="CHEBI:58307"/>
        <dbReference type="EC" id="1.3.8.6"/>
    </reaction>
</comment>
<dbReference type="FunFam" id="1.10.540.10:FF:000003">
    <property type="entry name" value="glutaryl-CoA dehydrogenase, mitochondrial"/>
    <property type="match status" value="1"/>
</dbReference>
<evidence type="ECO:0000256" key="7">
    <source>
        <dbReference type="ARBA" id="ARBA00023002"/>
    </source>
</evidence>
<dbReference type="InterPro" id="IPR037069">
    <property type="entry name" value="AcylCoA_DH/ox_N_sf"/>
</dbReference>
<dbReference type="Gene3D" id="2.40.110.10">
    <property type="entry name" value="Butyryl-CoA Dehydrogenase, subunit A, domain 2"/>
    <property type="match status" value="1"/>
</dbReference>
<evidence type="ECO:0000313" key="19">
    <source>
        <dbReference type="WBParaSite" id="EVEC_0000695401-mRNA-1"/>
    </source>
</evidence>
<dbReference type="Proteomes" id="UP000274131">
    <property type="component" value="Unassembled WGS sequence"/>
</dbReference>
<comment type="similarity">
    <text evidence="3 13">Belongs to the acyl-CoA dehydrogenase family.</text>
</comment>
<dbReference type="Gene3D" id="1.10.540.10">
    <property type="entry name" value="Acyl-CoA dehydrogenase/oxidase, N-terminal domain"/>
    <property type="match status" value="1"/>
</dbReference>